<sequence>MTTTESTSRAFAATFPAPADPRAGATPLIRVQPDGRCAELVIDTGLPLRSGKTWQAYAKVFCSDVFHAQMMANRLGERLGDAVEQARREAYQQGYRDARQRRRPRAGFSRVL</sequence>
<accession>A0A842HDE6</accession>
<proteinExistence type="predicted"/>
<gene>
    <name evidence="2" type="ORF">H5P28_08080</name>
</gene>
<feature type="region of interest" description="Disordered" evidence="1">
    <location>
        <begin position="91"/>
        <end position="112"/>
    </location>
</feature>
<organism evidence="2 3">
    <name type="scientific">Ruficoccus amylovorans</name>
    <dbReference type="NCBI Taxonomy" id="1804625"/>
    <lineage>
        <taxon>Bacteria</taxon>
        <taxon>Pseudomonadati</taxon>
        <taxon>Verrucomicrobiota</taxon>
        <taxon>Opitutia</taxon>
        <taxon>Puniceicoccales</taxon>
        <taxon>Cerasicoccaceae</taxon>
        <taxon>Ruficoccus</taxon>
    </lineage>
</organism>
<feature type="compositionally biased region" description="Low complexity" evidence="1">
    <location>
        <begin position="1"/>
        <end position="23"/>
    </location>
</feature>
<comment type="caution">
    <text evidence="2">The sequence shown here is derived from an EMBL/GenBank/DDBJ whole genome shotgun (WGS) entry which is preliminary data.</text>
</comment>
<dbReference type="Proteomes" id="UP000546464">
    <property type="component" value="Unassembled WGS sequence"/>
</dbReference>
<dbReference type="RefSeq" id="WP_185675201.1">
    <property type="nucleotide sequence ID" value="NZ_JACHVB010000020.1"/>
</dbReference>
<reference evidence="2 3" key="1">
    <citation type="submission" date="2020-07" db="EMBL/GenBank/DDBJ databases">
        <authorList>
            <person name="Feng X."/>
        </authorList>
    </citation>
    <scope>NUCLEOTIDE SEQUENCE [LARGE SCALE GENOMIC DNA]</scope>
    <source>
        <strain evidence="2 3">JCM31066</strain>
    </source>
</reference>
<feature type="region of interest" description="Disordered" evidence="1">
    <location>
        <begin position="1"/>
        <end position="24"/>
    </location>
</feature>
<dbReference type="AlphaFoldDB" id="A0A842HDE6"/>
<keyword evidence="3" id="KW-1185">Reference proteome</keyword>
<evidence type="ECO:0000313" key="3">
    <source>
        <dbReference type="Proteomes" id="UP000546464"/>
    </source>
</evidence>
<evidence type="ECO:0000313" key="2">
    <source>
        <dbReference type="EMBL" id="MBC2594219.1"/>
    </source>
</evidence>
<dbReference type="EMBL" id="JACHVB010000020">
    <property type="protein sequence ID" value="MBC2594219.1"/>
    <property type="molecule type" value="Genomic_DNA"/>
</dbReference>
<evidence type="ECO:0000256" key="1">
    <source>
        <dbReference type="SAM" id="MobiDB-lite"/>
    </source>
</evidence>
<name>A0A842HDE6_9BACT</name>
<protein>
    <submittedName>
        <fullName evidence="2">Uncharacterized protein</fullName>
    </submittedName>
</protein>